<dbReference type="GO" id="GO:0004029">
    <property type="term" value="F:aldehyde dehydrogenase (NAD+) activity"/>
    <property type="evidence" value="ECO:0007669"/>
    <property type="project" value="TreeGrafter"/>
</dbReference>
<dbReference type="InterPro" id="IPR051783">
    <property type="entry name" value="NAD(P)-dependent_oxidoreduct"/>
</dbReference>
<dbReference type="Proteomes" id="UP000448575">
    <property type="component" value="Unassembled WGS sequence"/>
</dbReference>
<sequence>MRHGAAEQGHAAGFLFLAQGAALVRLVADGTRYHLAFAGAAGAIFAAVGQAHTGAHGSRQDGFVFFTAELVAAWLNSNLERHTILNMEISKKFNKPRLLIIGCGDVGMRLLPLVRAHYRVFAVTSQRERFAELRAAGAVPVLANLDQPDSLRRLAGLAHHIVHLAPPPGEGQQDRRTRNVTAILPERAQVVYVSTTGVYGDLGGRWADETQTVAPRNARALRRVDAEQVLRAWARRARGRLAILRVPGIYGADRLPLKRLEQGTPALRAEDDVYTNHIHADDLARVVLAALRRGVGNRIYHAVDDTELKMGDYFDMVADHFGLPRPPRLGRAELAQAVTPTLLSFMSESRRLANRRLKEELQVRLLYPDVAAALRCIKRQ</sequence>
<dbReference type="InterPro" id="IPR036291">
    <property type="entry name" value="NAD(P)-bd_dom_sf"/>
</dbReference>
<name>A0A6N9HED5_9BURK</name>
<dbReference type="EMBL" id="WWCJ01000003">
    <property type="protein sequence ID" value="MYN01607.1"/>
    <property type="molecule type" value="Genomic_DNA"/>
</dbReference>
<proteinExistence type="predicted"/>
<dbReference type="SUPFAM" id="SSF51735">
    <property type="entry name" value="NAD(P)-binding Rossmann-fold domains"/>
    <property type="match status" value="1"/>
</dbReference>
<keyword evidence="3" id="KW-1185">Reference proteome</keyword>
<dbReference type="Pfam" id="PF01370">
    <property type="entry name" value="Epimerase"/>
    <property type="match status" value="1"/>
</dbReference>
<dbReference type="PANTHER" id="PTHR48079">
    <property type="entry name" value="PROTEIN YEEZ"/>
    <property type="match status" value="1"/>
</dbReference>
<dbReference type="InterPro" id="IPR001509">
    <property type="entry name" value="Epimerase_deHydtase"/>
</dbReference>
<reference evidence="2 3" key="1">
    <citation type="submission" date="2019-12" db="EMBL/GenBank/DDBJ databases">
        <title>Novel species isolated from a subtropical stream in China.</title>
        <authorList>
            <person name="Lu H."/>
        </authorList>
    </citation>
    <scope>NUCLEOTIDE SEQUENCE [LARGE SCALE GENOMIC DNA]</scope>
    <source>
        <strain evidence="2 3">DS3</strain>
    </source>
</reference>
<dbReference type="Gene3D" id="3.40.50.720">
    <property type="entry name" value="NAD(P)-binding Rossmann-like Domain"/>
    <property type="match status" value="1"/>
</dbReference>
<evidence type="ECO:0000313" key="2">
    <source>
        <dbReference type="EMBL" id="MYN01607.1"/>
    </source>
</evidence>
<comment type="caution">
    <text evidence="2">The sequence shown here is derived from an EMBL/GenBank/DDBJ whole genome shotgun (WGS) entry which is preliminary data.</text>
</comment>
<gene>
    <name evidence="2" type="ORF">GTP41_05795</name>
</gene>
<dbReference type="CDD" id="cd05266">
    <property type="entry name" value="SDR_a4"/>
    <property type="match status" value="1"/>
</dbReference>
<dbReference type="PANTHER" id="PTHR48079:SF6">
    <property type="entry name" value="NAD(P)-BINDING DOMAIN-CONTAINING PROTEIN-RELATED"/>
    <property type="match status" value="1"/>
</dbReference>
<dbReference type="AlphaFoldDB" id="A0A6N9HED5"/>
<accession>A0A6N9HED5</accession>
<evidence type="ECO:0000259" key="1">
    <source>
        <dbReference type="Pfam" id="PF01370"/>
    </source>
</evidence>
<organism evidence="2 3">
    <name type="scientific">Pseudoduganella guangdongensis</name>
    <dbReference type="NCBI Taxonomy" id="2692179"/>
    <lineage>
        <taxon>Bacteria</taxon>
        <taxon>Pseudomonadati</taxon>
        <taxon>Pseudomonadota</taxon>
        <taxon>Betaproteobacteria</taxon>
        <taxon>Burkholderiales</taxon>
        <taxon>Oxalobacteraceae</taxon>
        <taxon>Telluria group</taxon>
        <taxon>Pseudoduganella</taxon>
    </lineage>
</organism>
<dbReference type="GO" id="GO:0005737">
    <property type="term" value="C:cytoplasm"/>
    <property type="evidence" value="ECO:0007669"/>
    <property type="project" value="TreeGrafter"/>
</dbReference>
<protein>
    <submittedName>
        <fullName evidence="2">Sugar nucleotide-binding protein</fullName>
    </submittedName>
</protein>
<feature type="domain" description="NAD-dependent epimerase/dehydratase" evidence="1">
    <location>
        <begin position="104"/>
        <end position="300"/>
    </location>
</feature>
<evidence type="ECO:0000313" key="3">
    <source>
        <dbReference type="Proteomes" id="UP000448575"/>
    </source>
</evidence>